<evidence type="ECO:0000256" key="1">
    <source>
        <dbReference type="ARBA" id="ARBA00001298"/>
    </source>
</evidence>
<evidence type="ECO:0000256" key="9">
    <source>
        <dbReference type="PIRSR" id="PIRSR600888-3"/>
    </source>
</evidence>
<dbReference type="EC" id="5.1.3.13" evidence="3"/>
<dbReference type="RefSeq" id="WP_002678310.1">
    <property type="nucleotide sequence ID" value="NZ_CAURCK010000014.1"/>
</dbReference>
<evidence type="ECO:0000256" key="3">
    <source>
        <dbReference type="ARBA" id="ARBA00012098"/>
    </source>
</evidence>
<sequence>MKTIIPTSIEGVYIIENFNAFDDRGLFVKTFNTDFLNQKGIDFQINESYYSISNKNVIRGMHFQLPPDDHQKLVYVISGSVIDVVLDLRKESKTYKQYISIELSDKNHKSVYIPKGLAHGFKSLENNTIMMYNVGTTYNPTSDAGIHYNSFGFNWDLEKPILSTRDLSFPTLDDFSTINPF</sequence>
<feature type="active site" description="Proton acceptor" evidence="8">
    <location>
        <position position="62"/>
    </location>
</feature>
<dbReference type="GO" id="GO:0005829">
    <property type="term" value="C:cytosol"/>
    <property type="evidence" value="ECO:0007669"/>
    <property type="project" value="TreeGrafter"/>
</dbReference>
<gene>
    <name evidence="11" type="primary">rfbC_2</name>
    <name evidence="10" type="ORF">CGC55_10345</name>
    <name evidence="11" type="ORF">NCTC11653_02082</name>
</gene>
<dbReference type="InterPro" id="IPR011051">
    <property type="entry name" value="RmlC_Cupin_sf"/>
</dbReference>
<evidence type="ECO:0000256" key="8">
    <source>
        <dbReference type="PIRSR" id="PIRSR600888-1"/>
    </source>
</evidence>
<keyword evidence="12" id="KW-1185">Reference proteome</keyword>
<dbReference type="Proteomes" id="UP000249902">
    <property type="component" value="Unassembled WGS sequence"/>
</dbReference>
<keyword evidence="11" id="KW-0413">Isomerase</keyword>
<dbReference type="EMBL" id="UAVP01000009">
    <property type="protein sequence ID" value="SQA76160.1"/>
    <property type="molecule type" value="Genomic_DNA"/>
</dbReference>
<dbReference type="InterPro" id="IPR014710">
    <property type="entry name" value="RmlC-like_jellyroll"/>
</dbReference>
<evidence type="ECO:0000256" key="5">
    <source>
        <dbReference type="ARBA" id="ARBA00029758"/>
    </source>
</evidence>
<evidence type="ECO:0000313" key="13">
    <source>
        <dbReference type="Proteomes" id="UP000249902"/>
    </source>
</evidence>
<organism evidence="11 13">
    <name type="scientific">Capnocytophaga sputigena</name>
    <dbReference type="NCBI Taxonomy" id="1019"/>
    <lineage>
        <taxon>Bacteria</taxon>
        <taxon>Pseudomonadati</taxon>
        <taxon>Bacteroidota</taxon>
        <taxon>Flavobacteriia</taxon>
        <taxon>Flavobacteriales</taxon>
        <taxon>Flavobacteriaceae</taxon>
        <taxon>Capnocytophaga</taxon>
    </lineage>
</organism>
<reference evidence="10" key="1">
    <citation type="journal article" date="2017" name="Genome Announc.">
        <title>Twelve Complete Reference Genomes of Clinical Isolates in the Capnocytophaga Genus.</title>
        <authorList>
            <person name="Villarma A."/>
            <person name="Gulvik C.A."/>
            <person name="Rowe L.A."/>
            <person name="Sheth M."/>
            <person name="Juieng P."/>
            <person name="Nicholson A.C."/>
            <person name="Loparev V.N."/>
            <person name="McQuiston J.R."/>
        </authorList>
    </citation>
    <scope>NUCLEOTIDE SEQUENCE</scope>
    <source>
        <strain evidence="10">KC1668</strain>
    </source>
</reference>
<dbReference type="GO" id="GO:0000271">
    <property type="term" value="P:polysaccharide biosynthetic process"/>
    <property type="evidence" value="ECO:0007669"/>
    <property type="project" value="TreeGrafter"/>
</dbReference>
<evidence type="ECO:0000256" key="2">
    <source>
        <dbReference type="ARBA" id="ARBA00001997"/>
    </source>
</evidence>
<accession>A0AAX2ICN4</accession>
<reference evidence="12" key="2">
    <citation type="submission" date="2017-06" db="EMBL/GenBank/DDBJ databases">
        <title>Capnocytophaga spp. assemblies.</title>
        <authorList>
            <person name="Gulvik C.A."/>
        </authorList>
    </citation>
    <scope>NUCLEOTIDE SEQUENCE [LARGE SCALE GENOMIC DNA]</scope>
    <source>
        <strain evidence="12">KC1668</strain>
    </source>
</reference>
<dbReference type="PANTHER" id="PTHR21047">
    <property type="entry name" value="DTDP-6-DEOXY-D-GLUCOSE-3,5 EPIMERASE"/>
    <property type="match status" value="1"/>
</dbReference>
<evidence type="ECO:0000313" key="11">
    <source>
        <dbReference type="EMBL" id="SQA76160.1"/>
    </source>
</evidence>
<reference evidence="11 13" key="3">
    <citation type="submission" date="2018-06" db="EMBL/GenBank/DDBJ databases">
        <authorList>
            <consortium name="Pathogen Informatics"/>
            <person name="Doyle S."/>
        </authorList>
    </citation>
    <scope>NUCLEOTIDE SEQUENCE [LARGE SCALE GENOMIC DNA]</scope>
    <source>
        <strain evidence="11 13">NCTC11653</strain>
    </source>
</reference>
<comment type="catalytic activity">
    <reaction evidence="1">
        <text>dTDP-4-dehydro-6-deoxy-alpha-D-glucose = dTDP-4-dehydro-beta-L-rhamnose</text>
        <dbReference type="Rhea" id="RHEA:16969"/>
        <dbReference type="ChEBI" id="CHEBI:57649"/>
        <dbReference type="ChEBI" id="CHEBI:62830"/>
        <dbReference type="EC" id="5.1.3.13"/>
    </reaction>
</comment>
<dbReference type="Pfam" id="PF00908">
    <property type="entry name" value="dTDP_sugar_isom"/>
    <property type="match status" value="1"/>
</dbReference>
<evidence type="ECO:0000313" key="12">
    <source>
        <dbReference type="Proteomes" id="UP000217301"/>
    </source>
</evidence>
<dbReference type="CDD" id="cd00438">
    <property type="entry name" value="cupin_RmlC"/>
    <property type="match status" value="1"/>
</dbReference>
<dbReference type="SUPFAM" id="SSF51182">
    <property type="entry name" value="RmlC-like cupins"/>
    <property type="match status" value="1"/>
</dbReference>
<dbReference type="InterPro" id="IPR000888">
    <property type="entry name" value="RmlC-like"/>
</dbReference>
<proteinExistence type="predicted"/>
<dbReference type="EMBL" id="CP022385">
    <property type="protein sequence ID" value="ATA84873.1"/>
    <property type="molecule type" value="Genomic_DNA"/>
</dbReference>
<feature type="site" description="Participates in a stacking interaction with the thymidine ring of dTDP-4-oxo-6-deoxyglucose" evidence="9">
    <location>
        <position position="138"/>
    </location>
</feature>
<dbReference type="AlphaFoldDB" id="A0AAX2ICN4"/>
<evidence type="ECO:0000256" key="7">
    <source>
        <dbReference type="ARBA" id="ARBA00033311"/>
    </source>
</evidence>
<dbReference type="Gene3D" id="2.60.120.10">
    <property type="entry name" value="Jelly Rolls"/>
    <property type="match status" value="1"/>
</dbReference>
<protein>
    <recommendedName>
        <fullName evidence="4">dTDP-4-dehydrorhamnose 3,5-epimerase</fullName>
        <ecNumber evidence="3">5.1.3.13</ecNumber>
    </recommendedName>
    <alternativeName>
        <fullName evidence="6">Thymidine diphospho-4-keto-rhamnose 3,5-epimerase</fullName>
    </alternativeName>
    <alternativeName>
        <fullName evidence="5">dTDP-4-keto-6-deoxyglucose 3,5-epimerase</fullName>
    </alternativeName>
    <alternativeName>
        <fullName evidence="7">dTDP-6-deoxy-D-xylo-4-hexulose 3,5-epimerase</fullName>
    </alternativeName>
</protein>
<dbReference type="KEGG" id="cspu:CGC55_10345"/>
<dbReference type="GO" id="GO:0008830">
    <property type="term" value="F:dTDP-4-dehydrorhamnose 3,5-epimerase activity"/>
    <property type="evidence" value="ECO:0007669"/>
    <property type="project" value="UniProtKB-EC"/>
</dbReference>
<evidence type="ECO:0000313" key="10">
    <source>
        <dbReference type="EMBL" id="ATA84873.1"/>
    </source>
</evidence>
<name>A0AAX2ICN4_CAPSP</name>
<dbReference type="PANTHER" id="PTHR21047:SF2">
    <property type="entry name" value="THYMIDINE DIPHOSPHO-4-KETO-RHAMNOSE 3,5-EPIMERASE"/>
    <property type="match status" value="1"/>
</dbReference>
<feature type="active site" description="Proton donor" evidence="8">
    <location>
        <position position="132"/>
    </location>
</feature>
<evidence type="ECO:0000256" key="4">
    <source>
        <dbReference type="ARBA" id="ARBA00019595"/>
    </source>
</evidence>
<evidence type="ECO:0000256" key="6">
    <source>
        <dbReference type="ARBA" id="ARBA00031424"/>
    </source>
</evidence>
<dbReference type="Proteomes" id="UP000217301">
    <property type="component" value="Chromosome"/>
</dbReference>
<comment type="function">
    <text evidence="2">Catalyzes the epimerization of the C3' and C5'positions of dTDP-6-deoxy-D-xylo-4-hexulose, forming dTDP-6-deoxy-L-lyxo-4-hexulose.</text>
</comment>